<dbReference type="SMART" id="SM00454">
    <property type="entry name" value="SAM"/>
    <property type="match status" value="1"/>
</dbReference>
<feature type="region of interest" description="Disordered" evidence="15">
    <location>
        <begin position="37"/>
        <end position="87"/>
    </location>
</feature>
<evidence type="ECO:0000259" key="16">
    <source>
        <dbReference type="PROSITE" id="PS50105"/>
    </source>
</evidence>
<reference evidence="17" key="1">
    <citation type="submission" date="2021-03" db="EMBL/GenBank/DDBJ databases">
        <authorList>
            <person name="Bekaert M."/>
        </authorList>
    </citation>
    <scope>NUCLEOTIDE SEQUENCE</scope>
</reference>
<dbReference type="Pfam" id="PF13637">
    <property type="entry name" value="Ank_4"/>
    <property type="match status" value="1"/>
</dbReference>
<feature type="repeat" description="ANK" evidence="14">
    <location>
        <begin position="195"/>
        <end position="227"/>
    </location>
</feature>
<protein>
    <recommendedName>
        <fullName evidence="3">Ankyrin repeat, SAM and basic leucine zipper domain-containing protein 1</fullName>
    </recommendedName>
    <alternativeName>
        <fullName evidence="13">Germ cell-specific ankyrin, SAM and basic leucine zipper domain-containing protein</fullName>
    </alternativeName>
</protein>
<keyword evidence="10 14" id="KW-0040">ANK repeat</keyword>
<dbReference type="EMBL" id="CAJPWZ010001630">
    <property type="protein sequence ID" value="CAG2219472.1"/>
    <property type="molecule type" value="Genomic_DNA"/>
</dbReference>
<feature type="repeat" description="ANK" evidence="14">
    <location>
        <begin position="124"/>
        <end position="156"/>
    </location>
</feature>
<evidence type="ECO:0000256" key="15">
    <source>
        <dbReference type="SAM" id="MobiDB-lite"/>
    </source>
</evidence>
<keyword evidence="4" id="KW-0217">Developmental protein</keyword>
<evidence type="ECO:0000256" key="4">
    <source>
        <dbReference type="ARBA" id="ARBA00022473"/>
    </source>
</evidence>
<dbReference type="AlphaFoldDB" id="A0A8S3SN34"/>
<dbReference type="GO" id="GO:0030154">
    <property type="term" value="P:cell differentiation"/>
    <property type="evidence" value="ECO:0007669"/>
    <property type="project" value="UniProtKB-KW"/>
</dbReference>
<comment type="caution">
    <text evidence="17">The sequence shown here is derived from an EMBL/GenBank/DDBJ whole genome shotgun (WGS) entry which is preliminary data.</text>
</comment>
<dbReference type="SMART" id="SM00248">
    <property type="entry name" value="ANK"/>
    <property type="match status" value="5"/>
</dbReference>
<evidence type="ECO:0000256" key="8">
    <source>
        <dbReference type="ARBA" id="ARBA00022782"/>
    </source>
</evidence>
<evidence type="ECO:0000313" key="18">
    <source>
        <dbReference type="Proteomes" id="UP000683360"/>
    </source>
</evidence>
<feature type="domain" description="SAM" evidence="16">
    <location>
        <begin position="321"/>
        <end position="384"/>
    </location>
</feature>
<dbReference type="PANTHER" id="PTHR24157">
    <property type="entry name" value="ANKYRIN REPEAT, SAM AND BASIC LEUCINE ZIPPER DOMAIN-CONTAINING PROTEIN 1"/>
    <property type="match status" value="1"/>
</dbReference>
<dbReference type="PROSITE" id="PS50297">
    <property type="entry name" value="ANK_REP_REGION"/>
    <property type="match status" value="2"/>
</dbReference>
<dbReference type="GO" id="GO:0071546">
    <property type="term" value="C:pi-body"/>
    <property type="evidence" value="ECO:0007669"/>
    <property type="project" value="TreeGrafter"/>
</dbReference>
<evidence type="ECO:0000256" key="14">
    <source>
        <dbReference type="PROSITE-ProRule" id="PRU00023"/>
    </source>
</evidence>
<keyword evidence="9" id="KW-0744">Spermatogenesis</keyword>
<keyword evidence="5" id="KW-0963">Cytoplasm</keyword>
<gene>
    <name evidence="17" type="ORF">MEDL_32989</name>
</gene>
<evidence type="ECO:0000256" key="12">
    <source>
        <dbReference type="ARBA" id="ARBA00023254"/>
    </source>
</evidence>
<dbReference type="Proteomes" id="UP000683360">
    <property type="component" value="Unassembled WGS sequence"/>
</dbReference>
<dbReference type="SUPFAM" id="SSF48403">
    <property type="entry name" value="Ankyrin repeat"/>
    <property type="match status" value="1"/>
</dbReference>
<keyword evidence="6" id="KW-0597">Phosphoprotein</keyword>
<evidence type="ECO:0000256" key="13">
    <source>
        <dbReference type="ARBA" id="ARBA00030354"/>
    </source>
</evidence>
<keyword evidence="11" id="KW-0943">RNA-mediated gene silencing</keyword>
<dbReference type="OrthoDB" id="448455at2759"/>
<dbReference type="GO" id="GO:0051321">
    <property type="term" value="P:meiotic cell cycle"/>
    <property type="evidence" value="ECO:0007669"/>
    <property type="project" value="UniProtKB-KW"/>
</dbReference>
<dbReference type="SUPFAM" id="SSF47769">
    <property type="entry name" value="SAM/Pointed domain"/>
    <property type="match status" value="1"/>
</dbReference>
<dbReference type="Gene3D" id="1.10.150.50">
    <property type="entry name" value="Transcription Factor, Ets-1"/>
    <property type="match status" value="1"/>
</dbReference>
<dbReference type="PROSITE" id="PS50088">
    <property type="entry name" value="ANK_REPEAT"/>
    <property type="match status" value="2"/>
</dbReference>
<dbReference type="InterPro" id="IPR013761">
    <property type="entry name" value="SAM/pointed_sf"/>
</dbReference>
<evidence type="ECO:0000313" key="17">
    <source>
        <dbReference type="EMBL" id="CAG2219472.1"/>
    </source>
</evidence>
<organism evidence="17 18">
    <name type="scientific">Mytilus edulis</name>
    <name type="common">Blue mussel</name>
    <dbReference type="NCBI Taxonomy" id="6550"/>
    <lineage>
        <taxon>Eukaryota</taxon>
        <taxon>Metazoa</taxon>
        <taxon>Spiralia</taxon>
        <taxon>Lophotrochozoa</taxon>
        <taxon>Mollusca</taxon>
        <taxon>Bivalvia</taxon>
        <taxon>Autobranchia</taxon>
        <taxon>Pteriomorphia</taxon>
        <taxon>Mytilida</taxon>
        <taxon>Mytiloidea</taxon>
        <taxon>Mytilidae</taxon>
        <taxon>Mytilinae</taxon>
        <taxon>Mytilus</taxon>
    </lineage>
</organism>
<dbReference type="CDD" id="cd09521">
    <property type="entry name" value="SAM_ASZ1"/>
    <property type="match status" value="1"/>
</dbReference>
<dbReference type="PANTHER" id="PTHR24157:SF3">
    <property type="entry name" value="ANKYRIN REPEAT, SAM AND BASIC LEUCINE ZIPPER DOMAIN-CONTAINING PROTEIN 1"/>
    <property type="match status" value="1"/>
</dbReference>
<evidence type="ECO:0000256" key="11">
    <source>
        <dbReference type="ARBA" id="ARBA00023158"/>
    </source>
</evidence>
<evidence type="ECO:0000256" key="2">
    <source>
        <dbReference type="ARBA" id="ARBA00011479"/>
    </source>
</evidence>
<keyword evidence="7" id="KW-0677">Repeat</keyword>
<comment type="subcellular location">
    <subcellularLocation>
        <location evidence="1">Cytoplasm</location>
    </subcellularLocation>
</comment>
<dbReference type="InterPro" id="IPR042650">
    <property type="entry name" value="Asz1_SAM"/>
</dbReference>
<evidence type="ECO:0000256" key="3">
    <source>
        <dbReference type="ARBA" id="ARBA00020117"/>
    </source>
</evidence>
<sequence length="535" mass="59981">MASTMDFFPGGAEDDFDDDDDDGFILGCDNNHINYDHPKASQWSNGDVNTNNNFQQPDNVGKGGFGAPQKKSAQKNVPDKANHKRPVNRKLGVDDFRMAITRGNMGVITESVANGFDVNTVLKCGWTGLMYAANSANKQIVEFLVNKGANVKCHHDMFNVLMAACSSTNSNQENVLSCVTLLIGAGADVNSHDRYHMSPLIYAAREGRELVVAELLECGANVNKQDSRGWSALSWAVSKNHVKVVKALLNRWPDMSIKQCDGQTPLDLAVSQQNDELVALLGGEVKSNHIEALKLEAVEITELVYDDEYYDELGIDPQCVVKYGEMELFLCGLDLSRYISLFQRQHLDFTTVLHMTDEDLIKMGIHQIGVRKKILDGIRTVHKKEWETTIFQQVQYNKQISCAESIAMVANISKHCKYIGSTTGYIRDQILKNPEILDVQDGTGPELLLQHTDDTMKNVQSLYTELQKLTRTLNLQLKRKDFSPPDLVTLKKKKSGFRKRRLVGVCCVTFIVGLAWWKKQPILDFISQYDPLDIV</sequence>
<keyword evidence="18" id="KW-1185">Reference proteome</keyword>
<dbReference type="InterPro" id="IPR036770">
    <property type="entry name" value="Ankyrin_rpt-contain_sf"/>
</dbReference>
<accession>A0A8S3SN34</accession>
<dbReference type="InterPro" id="IPR001660">
    <property type="entry name" value="SAM"/>
</dbReference>
<evidence type="ECO:0000256" key="10">
    <source>
        <dbReference type="ARBA" id="ARBA00023043"/>
    </source>
</evidence>
<dbReference type="GO" id="GO:0031047">
    <property type="term" value="P:regulatory ncRNA-mediated gene silencing"/>
    <property type="evidence" value="ECO:0007669"/>
    <property type="project" value="UniProtKB-KW"/>
</dbReference>
<evidence type="ECO:0000256" key="1">
    <source>
        <dbReference type="ARBA" id="ARBA00004496"/>
    </source>
</evidence>
<proteinExistence type="predicted"/>
<dbReference type="Pfam" id="PF00536">
    <property type="entry name" value="SAM_1"/>
    <property type="match status" value="1"/>
</dbReference>
<dbReference type="PROSITE" id="PS50105">
    <property type="entry name" value="SAM_DOMAIN"/>
    <property type="match status" value="1"/>
</dbReference>
<feature type="compositionally biased region" description="Polar residues" evidence="15">
    <location>
        <begin position="41"/>
        <end position="58"/>
    </location>
</feature>
<keyword evidence="8" id="KW-0221">Differentiation</keyword>
<evidence type="ECO:0000256" key="5">
    <source>
        <dbReference type="ARBA" id="ARBA00022490"/>
    </source>
</evidence>
<evidence type="ECO:0000256" key="9">
    <source>
        <dbReference type="ARBA" id="ARBA00022871"/>
    </source>
</evidence>
<name>A0A8S3SN34_MYTED</name>
<evidence type="ECO:0000256" key="6">
    <source>
        <dbReference type="ARBA" id="ARBA00022553"/>
    </source>
</evidence>
<comment type="subunit">
    <text evidence="2">Interacts with DDX4, PIWIL1, RANBP9 and TDRD1.</text>
</comment>
<evidence type="ECO:0000256" key="7">
    <source>
        <dbReference type="ARBA" id="ARBA00022737"/>
    </source>
</evidence>
<dbReference type="Gene3D" id="1.25.40.20">
    <property type="entry name" value="Ankyrin repeat-containing domain"/>
    <property type="match status" value="2"/>
</dbReference>
<keyword evidence="12" id="KW-0469">Meiosis</keyword>
<dbReference type="GO" id="GO:0007283">
    <property type="term" value="P:spermatogenesis"/>
    <property type="evidence" value="ECO:0007669"/>
    <property type="project" value="UniProtKB-KW"/>
</dbReference>
<dbReference type="InterPro" id="IPR002110">
    <property type="entry name" value="Ankyrin_rpt"/>
</dbReference>
<dbReference type="Pfam" id="PF12796">
    <property type="entry name" value="Ank_2"/>
    <property type="match status" value="1"/>
</dbReference>